<dbReference type="InterPro" id="IPR007172">
    <property type="entry name" value="DUF374"/>
</dbReference>
<organism evidence="2 3">
    <name type="scientific">Candidatus Methylomirabilis lanthanidiphila</name>
    <dbReference type="NCBI Taxonomy" id="2211376"/>
    <lineage>
        <taxon>Bacteria</taxon>
        <taxon>Candidatus Methylomirabilota</taxon>
        <taxon>Candidatus Methylomirabilia</taxon>
        <taxon>Candidatus Methylomirabilales</taxon>
        <taxon>Candidatus Methylomirabilaceae</taxon>
        <taxon>Candidatus Methylomirabilis</taxon>
    </lineage>
</organism>
<evidence type="ECO:0000259" key="1">
    <source>
        <dbReference type="Pfam" id="PF04028"/>
    </source>
</evidence>
<evidence type="ECO:0000313" key="3">
    <source>
        <dbReference type="Proteomes" id="UP000334340"/>
    </source>
</evidence>
<accession>A0A564ZKX5</accession>
<gene>
    <name evidence="2" type="ORF">MELA_02365</name>
</gene>
<dbReference type="EMBL" id="CABIKM010000038">
    <property type="protein sequence ID" value="VUZ85971.1"/>
    <property type="molecule type" value="Genomic_DNA"/>
</dbReference>
<name>A0A564ZKX5_9BACT</name>
<dbReference type="CDD" id="cd07983">
    <property type="entry name" value="LPLAT_DUF374-like"/>
    <property type="match status" value="1"/>
</dbReference>
<dbReference type="AlphaFoldDB" id="A0A564ZKX5"/>
<reference evidence="2 3" key="1">
    <citation type="submission" date="2019-07" db="EMBL/GenBank/DDBJ databases">
        <authorList>
            <person name="Cremers G."/>
        </authorList>
    </citation>
    <scope>NUCLEOTIDE SEQUENCE [LARGE SCALE GENOMIC DNA]</scope>
</reference>
<proteinExistence type="predicted"/>
<sequence>MGKSPLSRAVGVLKEDPRVARMVPWLAAGLMRCLFRLLRVVHVDRAYPERCWARGERIIIAFWHGRLLMMPFAYPGTPSALLISQHRDGEYLSRIATRFGFEVVRGSATRGGMRAVKQMIRAIRERLNLAIAPDGPKGPRAKVKSGVIEMARLTGAPIVPVSFSASRRRLLKSWDAFLVPVPFSRAVYIWGEPMYVPRTATKDEVAQYQEALEARLNLLTMKADNYFR</sequence>
<protein>
    <recommendedName>
        <fullName evidence="1">DUF374 domain-containing protein</fullName>
    </recommendedName>
</protein>
<feature type="domain" description="DUF374" evidence="1">
    <location>
        <begin position="74"/>
        <end position="140"/>
    </location>
</feature>
<dbReference type="Proteomes" id="UP000334340">
    <property type="component" value="Unassembled WGS sequence"/>
</dbReference>
<dbReference type="Pfam" id="PF04028">
    <property type="entry name" value="DUF374"/>
    <property type="match status" value="1"/>
</dbReference>
<keyword evidence="3" id="KW-1185">Reference proteome</keyword>
<evidence type="ECO:0000313" key="2">
    <source>
        <dbReference type="EMBL" id="VUZ85971.1"/>
    </source>
</evidence>